<dbReference type="EC" id="6.1.1.15" evidence="2"/>
<keyword evidence="2" id="KW-0436">Ligase</keyword>
<feature type="compositionally biased region" description="Basic and acidic residues" evidence="1">
    <location>
        <begin position="52"/>
        <end position="75"/>
    </location>
</feature>
<feature type="compositionally biased region" description="Basic and acidic residues" evidence="1">
    <location>
        <begin position="397"/>
        <end position="407"/>
    </location>
</feature>
<reference evidence="2" key="1">
    <citation type="submission" date="2020-02" db="EMBL/GenBank/DDBJ databases">
        <authorList>
            <person name="Meier V. D."/>
        </authorList>
    </citation>
    <scope>NUCLEOTIDE SEQUENCE</scope>
    <source>
        <strain evidence="2">AVDCRST_MAG79</strain>
    </source>
</reference>
<feature type="compositionally biased region" description="Basic residues" evidence="1">
    <location>
        <begin position="472"/>
        <end position="489"/>
    </location>
</feature>
<evidence type="ECO:0000313" key="2">
    <source>
        <dbReference type="EMBL" id="CAA9538708.1"/>
    </source>
</evidence>
<feature type="compositionally biased region" description="Basic residues" evidence="1">
    <location>
        <begin position="534"/>
        <end position="568"/>
    </location>
</feature>
<sequence>ARLGPPAPDPARRAGRRRGDEPPTARARRLRAPGRRRPLELPAARLQGPAADDGHHPRGDGRDRRAGDADARDAPGRALAADRALRHHGAVQAEGPRRPRPRPGHDARGGHRVPRRGGGPLVPRPAADLVPHPDEGAGRAAASGGRAPDARVHHEGRVHPRPGPRRPRRGLREARGRVRPHLHPRGPRVLEGRVGHRHDGRLRRARVHGAVPGRRGSGRPLPERRLRRQRRAGGLRSGPARVPAVAGARGGRDAGGRHHRGARGLPRHRRADDDEGRHRRPGGRAGRARPGPRPWRPPRPRAQADEGARDLVPAGHPGGDPGHLRCRPRLDRRGRRRRRRAARGARRRRAHRRGVRRRSEPDRASPRGRRARPRLHRAGGRHPPRRGRRALRRLRRRAPDRDGDRGRQHLQARHALRGGARRDLPGRERARAADLDGLLRHRAGADPGLHRRATPRPARPAVAARGGAVRRLDHRHRRRRGARRGRPHRGGAGAGRPQGARRRPRPLTGRTLRRRGPDRRADPRHGRQASGQGRHGRREAARRRRGAERARGRRGAAHPRRGRRRARV</sequence>
<accession>A0A6J4U2L8</accession>
<feature type="compositionally biased region" description="Basic residues" evidence="1">
    <location>
        <begin position="26"/>
        <end position="36"/>
    </location>
</feature>
<feature type="compositionally biased region" description="Low complexity" evidence="1">
    <location>
        <begin position="234"/>
        <end position="247"/>
    </location>
</feature>
<feature type="non-terminal residue" evidence="2">
    <location>
        <position position="1"/>
    </location>
</feature>
<feature type="compositionally biased region" description="Low complexity" evidence="1">
    <location>
        <begin position="138"/>
        <end position="147"/>
    </location>
</feature>
<name>A0A6J4U2L8_9ACTN</name>
<protein>
    <submittedName>
        <fullName evidence="2">Prolyl-tRNA synthetase, bacterial type</fullName>
        <ecNumber evidence="2">6.1.1.15</ecNumber>
    </submittedName>
</protein>
<dbReference type="EMBL" id="CADCWC010000246">
    <property type="protein sequence ID" value="CAA9538708.1"/>
    <property type="molecule type" value="Genomic_DNA"/>
</dbReference>
<feature type="region of interest" description="Disordered" evidence="1">
    <location>
        <begin position="1"/>
        <end position="568"/>
    </location>
</feature>
<feature type="compositionally biased region" description="Basic residues" evidence="1">
    <location>
        <begin position="177"/>
        <end position="186"/>
    </location>
</feature>
<evidence type="ECO:0000256" key="1">
    <source>
        <dbReference type="SAM" id="MobiDB-lite"/>
    </source>
</evidence>
<feature type="compositionally biased region" description="Low complexity" evidence="1">
    <location>
        <begin position="455"/>
        <end position="469"/>
    </location>
</feature>
<proteinExistence type="predicted"/>
<feature type="compositionally biased region" description="Basic and acidic residues" evidence="1">
    <location>
        <begin position="148"/>
        <end position="158"/>
    </location>
</feature>
<feature type="compositionally biased region" description="Basic residues" evidence="1">
    <location>
        <begin position="499"/>
        <end position="517"/>
    </location>
</feature>
<feature type="compositionally biased region" description="Basic residues" evidence="1">
    <location>
        <begin position="324"/>
        <end position="356"/>
    </location>
</feature>
<feature type="compositionally biased region" description="Basic residues" evidence="1">
    <location>
        <begin position="366"/>
        <end position="396"/>
    </location>
</feature>
<feature type="non-terminal residue" evidence="2">
    <location>
        <position position="568"/>
    </location>
</feature>
<dbReference type="AlphaFoldDB" id="A0A6J4U2L8"/>
<dbReference type="GO" id="GO:0004827">
    <property type="term" value="F:proline-tRNA ligase activity"/>
    <property type="evidence" value="ECO:0007669"/>
    <property type="project" value="UniProtKB-EC"/>
</dbReference>
<organism evidence="2">
    <name type="scientific">uncultured Thermoleophilia bacterium</name>
    <dbReference type="NCBI Taxonomy" id="1497501"/>
    <lineage>
        <taxon>Bacteria</taxon>
        <taxon>Bacillati</taxon>
        <taxon>Actinomycetota</taxon>
        <taxon>Thermoleophilia</taxon>
        <taxon>environmental samples</taxon>
    </lineage>
</organism>
<gene>
    <name evidence="2" type="ORF">AVDCRST_MAG79-1639</name>
</gene>
<keyword evidence="2" id="KW-0030">Aminoacyl-tRNA synthetase</keyword>
<feature type="compositionally biased region" description="Basic and acidic residues" evidence="1">
    <location>
        <begin position="420"/>
        <end position="439"/>
    </location>
</feature>
<feature type="compositionally biased region" description="Basic residues" evidence="1">
    <location>
        <begin position="257"/>
        <end position="269"/>
    </location>
</feature>
<feature type="compositionally biased region" description="Basic residues" evidence="1">
    <location>
        <begin position="195"/>
        <end position="207"/>
    </location>
</feature>
<feature type="compositionally biased region" description="Basic residues" evidence="1">
    <location>
        <begin position="159"/>
        <end position="169"/>
    </location>
</feature>